<proteinExistence type="predicted"/>
<dbReference type="InterPro" id="IPR017938">
    <property type="entry name" value="Riboflavin_synthase-like_b-brl"/>
</dbReference>
<dbReference type="Pfam" id="PF00677">
    <property type="entry name" value="Lum_binding"/>
    <property type="match status" value="2"/>
</dbReference>
<evidence type="ECO:0000256" key="11">
    <source>
        <dbReference type="PROSITE-ProRule" id="PRU00524"/>
    </source>
</evidence>
<dbReference type="Proteomes" id="UP000239872">
    <property type="component" value="Unassembled WGS sequence"/>
</dbReference>
<comment type="subunit">
    <text evidence="4">Homotrimer.</text>
</comment>
<dbReference type="Gene3D" id="2.40.30.20">
    <property type="match status" value="2"/>
</dbReference>
<dbReference type="PROSITE" id="PS51177">
    <property type="entry name" value="LUMAZINE_BIND"/>
    <property type="match status" value="2"/>
</dbReference>
<sequence>MFTGIIETTATVAEITHEGTNVHFTIESQLANHLKIDQSVAHNGVCLTVVNINDNKYTVTAVQETLNKTNLGTWKTGDIINLERALRAGDRLDGHFVQGHVDTTGTCIEKQTLEGSWLYRFTFPDAFAPLIIEKGSICINGVSLTLFNVGRNEFTVTIIPYTFEHTNFSSLKEGDKINLEFDVLGKYSLRMWELKEGNLKERK</sequence>
<dbReference type="FunFam" id="2.40.30.20:FF:000003">
    <property type="entry name" value="Riboflavin synthase, alpha subunit"/>
    <property type="match status" value="1"/>
</dbReference>
<dbReference type="AlphaFoldDB" id="A0A2S7SRC2"/>
<dbReference type="GO" id="GO:0009231">
    <property type="term" value="P:riboflavin biosynthetic process"/>
    <property type="evidence" value="ECO:0007669"/>
    <property type="project" value="UniProtKB-KW"/>
</dbReference>
<comment type="pathway">
    <text evidence="3">Cofactor biosynthesis; riboflavin biosynthesis; riboflavin from 2-hydroxy-3-oxobutyl phosphate and 5-amino-6-(D-ribitylamino)uracil: step 2/2.</text>
</comment>
<evidence type="ECO:0000256" key="4">
    <source>
        <dbReference type="ARBA" id="ARBA00011233"/>
    </source>
</evidence>
<dbReference type="FunFam" id="2.40.30.20:FF:000004">
    <property type="entry name" value="Riboflavin synthase, alpha subunit"/>
    <property type="match status" value="1"/>
</dbReference>
<feature type="domain" description="Lumazine-binding" evidence="12">
    <location>
        <begin position="96"/>
        <end position="192"/>
    </location>
</feature>
<feature type="repeat" description="Lumazine-binding" evidence="11">
    <location>
        <begin position="96"/>
        <end position="192"/>
    </location>
</feature>
<dbReference type="OrthoDB" id="9788537at2"/>
<protein>
    <recommendedName>
        <fullName evidence="6 10">Riboflavin synthase</fullName>
        <ecNumber evidence="5 10">2.5.1.9</ecNumber>
    </recommendedName>
</protein>
<evidence type="ECO:0000256" key="3">
    <source>
        <dbReference type="ARBA" id="ARBA00004887"/>
    </source>
</evidence>
<keyword evidence="7" id="KW-0686">Riboflavin biosynthesis</keyword>
<dbReference type="RefSeq" id="WP_105041086.1">
    <property type="nucleotide sequence ID" value="NZ_PPSL01000007.1"/>
</dbReference>
<evidence type="ECO:0000256" key="7">
    <source>
        <dbReference type="ARBA" id="ARBA00022619"/>
    </source>
</evidence>
<feature type="domain" description="Lumazine-binding" evidence="12">
    <location>
        <begin position="1"/>
        <end position="95"/>
    </location>
</feature>
<comment type="function">
    <text evidence="2">Catalyzes the dismutation of two molecules of 6,7-dimethyl-8-ribityllumazine, resulting in the formation of riboflavin and 5-amino-6-(D-ribitylamino)uracil.</text>
</comment>
<dbReference type="EC" id="2.5.1.9" evidence="5 10"/>
<name>A0A2S7SRC2_9BACT</name>
<evidence type="ECO:0000256" key="6">
    <source>
        <dbReference type="ARBA" id="ARBA00013950"/>
    </source>
</evidence>
<evidence type="ECO:0000313" key="13">
    <source>
        <dbReference type="EMBL" id="PQJ09181.1"/>
    </source>
</evidence>
<evidence type="ECO:0000256" key="10">
    <source>
        <dbReference type="NCBIfam" id="TIGR00187"/>
    </source>
</evidence>
<dbReference type="NCBIfam" id="TIGR00187">
    <property type="entry name" value="ribE"/>
    <property type="match status" value="1"/>
</dbReference>
<reference evidence="13 14" key="1">
    <citation type="submission" date="2018-01" db="EMBL/GenBank/DDBJ databases">
        <title>A novel member of the phylum Bacteroidetes isolated from glacier ice.</title>
        <authorList>
            <person name="Liu Q."/>
            <person name="Xin Y.-H."/>
        </authorList>
    </citation>
    <scope>NUCLEOTIDE SEQUENCE [LARGE SCALE GENOMIC DNA]</scope>
    <source>
        <strain evidence="13 14">RB1R16</strain>
    </source>
</reference>
<comment type="catalytic activity">
    <reaction evidence="1">
        <text>2 6,7-dimethyl-8-(1-D-ribityl)lumazine + H(+) = 5-amino-6-(D-ribitylamino)uracil + riboflavin</text>
        <dbReference type="Rhea" id="RHEA:20772"/>
        <dbReference type="ChEBI" id="CHEBI:15378"/>
        <dbReference type="ChEBI" id="CHEBI:15934"/>
        <dbReference type="ChEBI" id="CHEBI:57986"/>
        <dbReference type="ChEBI" id="CHEBI:58201"/>
        <dbReference type="EC" id="2.5.1.9"/>
    </reaction>
</comment>
<dbReference type="SUPFAM" id="SSF63380">
    <property type="entry name" value="Riboflavin synthase domain-like"/>
    <property type="match status" value="2"/>
</dbReference>
<dbReference type="CDD" id="cd00402">
    <property type="entry name" value="Riboflavin_synthase_like"/>
    <property type="match status" value="1"/>
</dbReference>
<evidence type="ECO:0000256" key="2">
    <source>
        <dbReference type="ARBA" id="ARBA00002803"/>
    </source>
</evidence>
<dbReference type="InterPro" id="IPR001783">
    <property type="entry name" value="Lumazine-bd"/>
</dbReference>
<dbReference type="EMBL" id="PPSL01000007">
    <property type="protein sequence ID" value="PQJ09181.1"/>
    <property type="molecule type" value="Genomic_DNA"/>
</dbReference>
<evidence type="ECO:0000313" key="14">
    <source>
        <dbReference type="Proteomes" id="UP000239872"/>
    </source>
</evidence>
<evidence type="ECO:0000256" key="5">
    <source>
        <dbReference type="ARBA" id="ARBA00012827"/>
    </source>
</evidence>
<gene>
    <name evidence="13" type="ORF">CJD36_020560</name>
</gene>
<dbReference type="InterPro" id="IPR023366">
    <property type="entry name" value="ATP_synth_asu-like_sf"/>
</dbReference>
<feature type="repeat" description="Lumazine-binding" evidence="11">
    <location>
        <begin position="1"/>
        <end position="95"/>
    </location>
</feature>
<organism evidence="13 14">
    <name type="scientific">Flavipsychrobacter stenotrophus</name>
    <dbReference type="NCBI Taxonomy" id="2077091"/>
    <lineage>
        <taxon>Bacteria</taxon>
        <taxon>Pseudomonadati</taxon>
        <taxon>Bacteroidota</taxon>
        <taxon>Chitinophagia</taxon>
        <taxon>Chitinophagales</taxon>
        <taxon>Chitinophagaceae</taxon>
        <taxon>Flavipsychrobacter</taxon>
    </lineage>
</organism>
<keyword evidence="14" id="KW-1185">Reference proteome</keyword>
<dbReference type="GO" id="GO:0004746">
    <property type="term" value="F:riboflavin synthase activity"/>
    <property type="evidence" value="ECO:0007669"/>
    <property type="project" value="UniProtKB-UniRule"/>
</dbReference>
<dbReference type="PANTHER" id="PTHR21098">
    <property type="entry name" value="RIBOFLAVIN SYNTHASE ALPHA CHAIN"/>
    <property type="match status" value="1"/>
</dbReference>
<dbReference type="PANTHER" id="PTHR21098:SF12">
    <property type="entry name" value="RIBOFLAVIN SYNTHASE"/>
    <property type="match status" value="1"/>
</dbReference>
<evidence type="ECO:0000259" key="12">
    <source>
        <dbReference type="PROSITE" id="PS51177"/>
    </source>
</evidence>
<dbReference type="InterPro" id="IPR026017">
    <property type="entry name" value="Lumazine-bd_dom"/>
</dbReference>
<keyword evidence="9" id="KW-0677">Repeat</keyword>
<dbReference type="PIRSF" id="PIRSF000498">
    <property type="entry name" value="Riboflavin_syn_A"/>
    <property type="match status" value="1"/>
</dbReference>
<evidence type="ECO:0000256" key="9">
    <source>
        <dbReference type="ARBA" id="ARBA00022737"/>
    </source>
</evidence>
<dbReference type="NCBIfam" id="NF006767">
    <property type="entry name" value="PRK09289.1"/>
    <property type="match status" value="1"/>
</dbReference>
<comment type="caution">
    <text evidence="13">The sequence shown here is derived from an EMBL/GenBank/DDBJ whole genome shotgun (WGS) entry which is preliminary data.</text>
</comment>
<keyword evidence="8" id="KW-0808">Transferase</keyword>
<accession>A0A2S7SRC2</accession>
<evidence type="ECO:0000256" key="8">
    <source>
        <dbReference type="ARBA" id="ARBA00022679"/>
    </source>
</evidence>
<evidence type="ECO:0000256" key="1">
    <source>
        <dbReference type="ARBA" id="ARBA00000968"/>
    </source>
</evidence>